<evidence type="ECO:0000256" key="4">
    <source>
        <dbReference type="ARBA" id="ARBA00015395"/>
    </source>
</evidence>
<dbReference type="GO" id="GO:0015979">
    <property type="term" value="P:photosynthesis"/>
    <property type="evidence" value="ECO:0007669"/>
    <property type="project" value="UniProtKB-UniRule"/>
</dbReference>
<evidence type="ECO:0000256" key="6">
    <source>
        <dbReference type="ARBA" id="ARBA00022692"/>
    </source>
</evidence>
<feature type="transmembrane region" description="Helical" evidence="9">
    <location>
        <begin position="21"/>
        <end position="46"/>
    </location>
</feature>
<evidence type="ECO:0000313" key="10">
    <source>
        <dbReference type="EMBL" id="PZO40628.1"/>
    </source>
</evidence>
<comment type="function">
    <text evidence="1 9">Seems to be required for the assembly of the photosystem I complex.</text>
</comment>
<proteinExistence type="inferred from homology"/>
<keyword evidence="7 9" id="KW-1133">Transmembrane helix</keyword>
<comment type="subcellular location">
    <subcellularLocation>
        <location evidence="9">Cellular thylakoid membrane</location>
        <topology evidence="9">Multi-pass membrane protein</topology>
    </subcellularLocation>
    <subcellularLocation>
        <location evidence="2">Membrane</location>
        <topology evidence="2">Multi-pass membrane protein</topology>
    </subcellularLocation>
</comment>
<reference evidence="10 11" key="1">
    <citation type="submission" date="2018-04" db="EMBL/GenBank/DDBJ databases">
        <authorList>
            <person name="Go L.Y."/>
            <person name="Mitchell J.A."/>
        </authorList>
    </citation>
    <scope>NUCLEOTIDE SEQUENCE [LARGE SCALE GENOMIC DNA]</scope>
    <source>
        <strain evidence="10">ULC066bin1</strain>
    </source>
</reference>
<evidence type="ECO:0000256" key="1">
    <source>
        <dbReference type="ARBA" id="ARBA00002862"/>
    </source>
</evidence>
<dbReference type="GO" id="GO:0009522">
    <property type="term" value="C:photosystem I"/>
    <property type="evidence" value="ECO:0007669"/>
    <property type="project" value="InterPro"/>
</dbReference>
<dbReference type="Proteomes" id="UP000249467">
    <property type="component" value="Unassembled WGS sequence"/>
</dbReference>
<sequence length="185" mass="20450">MVTTKSQSNVLRYDIIGSRRFSNYCFAVIVAIGALGFSLAGLSSFLKIDLLPLSEPLQLEFLPQGLALSFYGVAGTLLEIYLLYVIAIDYGSGYNEFDRNSGKVTIFRRGRSKNKNIELTYKIADVQAVRVEIRNGLNPKRALYLRVKGKGDLPLSEVGQPISLTLLEDRAAEIAKFLTVPLEGL</sequence>
<comment type="similarity">
    <text evidence="3 9">Belongs to the Ycf4 family.</text>
</comment>
<evidence type="ECO:0000256" key="2">
    <source>
        <dbReference type="ARBA" id="ARBA00004141"/>
    </source>
</evidence>
<name>A0A2W4YBV5_9CYAN</name>
<dbReference type="GO" id="GO:0031676">
    <property type="term" value="C:plasma membrane-derived thylakoid membrane"/>
    <property type="evidence" value="ECO:0007669"/>
    <property type="project" value="UniProtKB-SubCell"/>
</dbReference>
<evidence type="ECO:0000256" key="9">
    <source>
        <dbReference type="HAMAP-Rule" id="MF_00437"/>
    </source>
</evidence>
<accession>A0A2W4YBV5</accession>
<dbReference type="NCBIfam" id="NF002712">
    <property type="entry name" value="PRK02542.1"/>
    <property type="match status" value="1"/>
</dbReference>
<dbReference type="HAMAP" id="MF_00437">
    <property type="entry name" value="Ycf4"/>
    <property type="match status" value="1"/>
</dbReference>
<dbReference type="AlphaFoldDB" id="A0A2W4YBV5"/>
<keyword evidence="9" id="KW-0793">Thylakoid</keyword>
<comment type="caution">
    <text evidence="10">The sequence shown here is derived from an EMBL/GenBank/DDBJ whole genome shotgun (WGS) entry which is preliminary data.</text>
</comment>
<evidence type="ECO:0000256" key="8">
    <source>
        <dbReference type="ARBA" id="ARBA00023136"/>
    </source>
</evidence>
<evidence type="ECO:0000256" key="3">
    <source>
        <dbReference type="ARBA" id="ARBA00008198"/>
    </source>
</evidence>
<evidence type="ECO:0000256" key="7">
    <source>
        <dbReference type="ARBA" id="ARBA00022989"/>
    </source>
</evidence>
<reference evidence="10 11" key="2">
    <citation type="submission" date="2018-06" db="EMBL/GenBank/DDBJ databases">
        <title>Metagenomic assembly of (sub)arctic Cyanobacteria and their associated microbiome from non-axenic cultures.</title>
        <authorList>
            <person name="Baurain D."/>
        </authorList>
    </citation>
    <scope>NUCLEOTIDE SEQUENCE [LARGE SCALE GENOMIC DNA]</scope>
    <source>
        <strain evidence="10">ULC066bin1</strain>
    </source>
</reference>
<keyword evidence="8 9" id="KW-0472">Membrane</keyword>
<dbReference type="EMBL" id="QBML01000014">
    <property type="protein sequence ID" value="PZO40628.1"/>
    <property type="molecule type" value="Genomic_DNA"/>
</dbReference>
<keyword evidence="5 9" id="KW-0602">Photosynthesis</keyword>
<dbReference type="Pfam" id="PF02392">
    <property type="entry name" value="Ycf4"/>
    <property type="match status" value="1"/>
</dbReference>
<keyword evidence="6 9" id="KW-0812">Transmembrane</keyword>
<protein>
    <recommendedName>
        <fullName evidence="4 9">Photosystem I assembly protein Ycf4</fullName>
    </recommendedName>
</protein>
<gene>
    <name evidence="9" type="primary">ycf4</name>
    <name evidence="10" type="ORF">DCF19_12130</name>
</gene>
<organism evidence="10 11">
    <name type="scientific">Pseudanabaena frigida</name>
    <dbReference type="NCBI Taxonomy" id="945775"/>
    <lineage>
        <taxon>Bacteria</taxon>
        <taxon>Bacillati</taxon>
        <taxon>Cyanobacteriota</taxon>
        <taxon>Cyanophyceae</taxon>
        <taxon>Pseudanabaenales</taxon>
        <taxon>Pseudanabaenaceae</taxon>
        <taxon>Pseudanabaena</taxon>
    </lineage>
</organism>
<dbReference type="InterPro" id="IPR003359">
    <property type="entry name" value="PSI_Ycf4_assembly"/>
</dbReference>
<evidence type="ECO:0000256" key="5">
    <source>
        <dbReference type="ARBA" id="ARBA00022531"/>
    </source>
</evidence>
<evidence type="ECO:0000313" key="11">
    <source>
        <dbReference type="Proteomes" id="UP000249467"/>
    </source>
</evidence>
<feature type="transmembrane region" description="Helical" evidence="9">
    <location>
        <begin position="66"/>
        <end position="87"/>
    </location>
</feature>